<name>A5KDC6_PLAVS</name>
<evidence type="ECO:0000313" key="3">
    <source>
        <dbReference type="Proteomes" id="UP000008333"/>
    </source>
</evidence>
<proteinExistence type="predicted"/>
<gene>
    <name evidence="2" type="ORF">PVX_076695</name>
</gene>
<keyword evidence="3" id="KW-1185">Reference proteome</keyword>
<dbReference type="PhylomeDB" id="A5KDC6"/>
<dbReference type="Pfam" id="PF05795">
    <property type="entry name" value="Plasmodium_Vir"/>
    <property type="match status" value="1"/>
</dbReference>
<dbReference type="AlphaFoldDB" id="A5KDC6"/>
<feature type="compositionally biased region" description="Low complexity" evidence="1">
    <location>
        <begin position="237"/>
        <end position="251"/>
    </location>
</feature>
<dbReference type="Proteomes" id="UP000008333">
    <property type="component" value="Unassembled WGS sequence"/>
</dbReference>
<dbReference type="GeneID" id="5471656"/>
<evidence type="ECO:0000313" key="2">
    <source>
        <dbReference type="EMBL" id="EDL42643.1"/>
    </source>
</evidence>
<dbReference type="KEGG" id="pvx:PVX_076695"/>
<reference evidence="2 3" key="1">
    <citation type="journal article" date="2008" name="Nature">
        <title>Comparative genomics of the neglected human malaria parasite Plasmodium vivax.</title>
        <authorList>
            <person name="Carlton J.M."/>
            <person name="Adams J.H."/>
            <person name="Silva J.C."/>
            <person name="Bidwell S.L."/>
            <person name="Lorenzi H."/>
            <person name="Caler E."/>
            <person name="Crabtree J."/>
            <person name="Angiuoli S.V."/>
            <person name="Merino E.F."/>
            <person name="Amedeo P."/>
            <person name="Cheng Q."/>
            <person name="Coulson R.M."/>
            <person name="Crabb B.S."/>
            <person name="Del Portillo H.A."/>
            <person name="Essien K."/>
            <person name="Feldblyum T.V."/>
            <person name="Fernandez-Becerra C."/>
            <person name="Gilson P.R."/>
            <person name="Gueye A.H."/>
            <person name="Guo X."/>
            <person name="Kang'a S."/>
            <person name="Kooij T.W."/>
            <person name="Korsinczky M."/>
            <person name="Meyer E.V."/>
            <person name="Nene V."/>
            <person name="Paulsen I."/>
            <person name="White O."/>
            <person name="Ralph S.A."/>
            <person name="Ren Q."/>
            <person name="Sargeant T.J."/>
            <person name="Salzberg S.L."/>
            <person name="Stoeckert C.J."/>
            <person name="Sullivan S.A."/>
            <person name="Yamamoto M.M."/>
            <person name="Hoffman S.L."/>
            <person name="Wortman J.R."/>
            <person name="Gardner M.J."/>
            <person name="Galinski M.R."/>
            <person name="Barnwell J.W."/>
            <person name="Fraser-Liggett C.M."/>
        </authorList>
    </citation>
    <scope>NUCLEOTIDE SEQUENCE [LARGE SCALE GENOMIC DNA]</scope>
    <source>
        <strain evidence="2 3">Salvador I</strain>
    </source>
</reference>
<dbReference type="OMA" id="MEMESDD"/>
<organism evidence="2 3">
    <name type="scientific">Plasmodium vivax (strain Salvador I)</name>
    <dbReference type="NCBI Taxonomy" id="126793"/>
    <lineage>
        <taxon>Eukaryota</taxon>
        <taxon>Sar</taxon>
        <taxon>Alveolata</taxon>
        <taxon>Apicomplexa</taxon>
        <taxon>Aconoidasida</taxon>
        <taxon>Haemosporida</taxon>
        <taxon>Plasmodiidae</taxon>
        <taxon>Plasmodium</taxon>
        <taxon>Plasmodium (Plasmodium)</taxon>
    </lineage>
</organism>
<dbReference type="EMBL" id="AAKM01000402">
    <property type="protein sequence ID" value="EDL42643.1"/>
    <property type="molecule type" value="Genomic_DNA"/>
</dbReference>
<accession>A5KDC6</accession>
<dbReference type="RefSeq" id="XP_001612436.1">
    <property type="nucleotide sequence ID" value="XM_001612386.1"/>
</dbReference>
<protein>
    <submittedName>
        <fullName evidence="2">Variable surface protein Vir14/32-related</fullName>
    </submittedName>
</protein>
<dbReference type="InParanoid" id="A5KDC6"/>
<dbReference type="InterPro" id="IPR008780">
    <property type="entry name" value="Plasmodium_Vir"/>
</dbReference>
<feature type="region of interest" description="Disordered" evidence="1">
    <location>
        <begin position="204"/>
        <end position="253"/>
    </location>
</feature>
<sequence length="325" mass="37744">MNSDLSNLVPYDRICNEELRSNQKLNMIPICKKYLRFLDNYELWDDTKAEYDVSLLLNYWLYDKISNFYSTKNIDKISVDFSALQLIWDHFKDDAKRKPYYQNFKPNEGIFKKEDWENKKKLYEYYVNYDNLFSTVQLYPNKCTEYYDYFKEMISVYKIFSGLCLSREYSCPEYFYKFQKKNPDNNIENLPCYKQIDMQKTAAARARLSREGGTSDHSPGPEVGHLKVRGASGPQGDSASTQDTQSTSQSSNIGTKVSHSVLGAAPVLLTATMLYRYTPLGPWIRIFGGGRTTSMNAMDTLSPYTQETGDMFSKDTENYISYQPI</sequence>
<dbReference type="VEuPathDB" id="PlasmoDB:PVX_076695"/>
<evidence type="ECO:0000256" key="1">
    <source>
        <dbReference type="SAM" id="MobiDB-lite"/>
    </source>
</evidence>
<comment type="caution">
    <text evidence="2">The sequence shown here is derived from an EMBL/GenBank/DDBJ whole genome shotgun (WGS) entry which is preliminary data.</text>
</comment>